<dbReference type="EMBL" id="JAAMPC010000006">
    <property type="protein sequence ID" value="KAG2308289.1"/>
    <property type="molecule type" value="Genomic_DNA"/>
</dbReference>
<evidence type="ECO:0000313" key="2">
    <source>
        <dbReference type="Proteomes" id="UP000886595"/>
    </source>
</evidence>
<evidence type="ECO:0000313" key="1">
    <source>
        <dbReference type="EMBL" id="KAG2308289.1"/>
    </source>
</evidence>
<sequence>MYFNDISLGPSESQLRFRVIHFWEARNIAKAGAFIGLGLLLIDEQSPLN</sequence>
<reference evidence="1 2" key="1">
    <citation type="submission" date="2020-02" db="EMBL/GenBank/DDBJ databases">
        <authorList>
            <person name="Ma Q."/>
            <person name="Huang Y."/>
            <person name="Song X."/>
            <person name="Pei D."/>
        </authorList>
    </citation>
    <scope>NUCLEOTIDE SEQUENCE [LARGE SCALE GENOMIC DNA]</scope>
    <source>
        <strain evidence="1">Sxm20200214</strain>
        <tissue evidence="1">Leaf</tissue>
    </source>
</reference>
<dbReference type="Proteomes" id="UP000886595">
    <property type="component" value="Unassembled WGS sequence"/>
</dbReference>
<dbReference type="AlphaFoldDB" id="A0A8X8AM53"/>
<proteinExistence type="predicted"/>
<name>A0A8X8AM53_BRACI</name>
<protein>
    <submittedName>
        <fullName evidence="1">Uncharacterized protein</fullName>
    </submittedName>
</protein>
<organism evidence="1 2">
    <name type="scientific">Brassica carinata</name>
    <name type="common">Ethiopian mustard</name>
    <name type="synonym">Abyssinian cabbage</name>
    <dbReference type="NCBI Taxonomy" id="52824"/>
    <lineage>
        <taxon>Eukaryota</taxon>
        <taxon>Viridiplantae</taxon>
        <taxon>Streptophyta</taxon>
        <taxon>Embryophyta</taxon>
        <taxon>Tracheophyta</taxon>
        <taxon>Spermatophyta</taxon>
        <taxon>Magnoliopsida</taxon>
        <taxon>eudicotyledons</taxon>
        <taxon>Gunneridae</taxon>
        <taxon>Pentapetalae</taxon>
        <taxon>rosids</taxon>
        <taxon>malvids</taxon>
        <taxon>Brassicales</taxon>
        <taxon>Brassicaceae</taxon>
        <taxon>Brassiceae</taxon>
        <taxon>Brassica</taxon>
    </lineage>
</organism>
<gene>
    <name evidence="1" type="ORF">Bca52824_028037</name>
</gene>
<comment type="caution">
    <text evidence="1">The sequence shown here is derived from an EMBL/GenBank/DDBJ whole genome shotgun (WGS) entry which is preliminary data.</text>
</comment>
<accession>A0A8X8AM53</accession>
<keyword evidence="2" id="KW-1185">Reference proteome</keyword>